<evidence type="ECO:0000313" key="3">
    <source>
        <dbReference type="Proteomes" id="UP000735302"/>
    </source>
</evidence>
<feature type="transmembrane region" description="Helical" evidence="1">
    <location>
        <begin position="206"/>
        <end position="231"/>
    </location>
</feature>
<dbReference type="EMBL" id="BLXT01000140">
    <property type="protein sequence ID" value="GFN74521.1"/>
    <property type="molecule type" value="Genomic_DNA"/>
</dbReference>
<protein>
    <submittedName>
        <fullName evidence="2">Uncharacterized protein</fullName>
    </submittedName>
</protein>
<proteinExistence type="predicted"/>
<accession>A0AAV3XVN9</accession>
<dbReference type="PROSITE" id="PS51257">
    <property type="entry name" value="PROKAR_LIPOPROTEIN"/>
    <property type="match status" value="1"/>
</dbReference>
<keyword evidence="1" id="KW-0812">Transmembrane</keyword>
<organism evidence="2 3">
    <name type="scientific">Plakobranchus ocellatus</name>
    <dbReference type="NCBI Taxonomy" id="259542"/>
    <lineage>
        <taxon>Eukaryota</taxon>
        <taxon>Metazoa</taxon>
        <taxon>Spiralia</taxon>
        <taxon>Lophotrochozoa</taxon>
        <taxon>Mollusca</taxon>
        <taxon>Gastropoda</taxon>
        <taxon>Heterobranchia</taxon>
        <taxon>Euthyneura</taxon>
        <taxon>Panpulmonata</taxon>
        <taxon>Sacoglossa</taxon>
        <taxon>Placobranchoidea</taxon>
        <taxon>Plakobranchidae</taxon>
        <taxon>Plakobranchus</taxon>
    </lineage>
</organism>
<sequence>MRVESTAGSQGNVTILVSFGCRWLKVDGFCLLKTEKPELEVIKKFISTSCSEGFIAVGDTATLEVQTSGNNTEYTYGTFGWPSFREWDLVTKNGKTDRTGDRALCEPFHSLEKGFCVKKEIADETYCSCEKISEGVYRLKLVYKVKDNSRTAIELQWPSQTGIVDNFLTEFYDLPEVLATQPITCPGQDGTNSEGSSGGWCVWGKISLIAILVALLLSFPAHYYGFVKISFYDCFMKRKKSVVSEGQPSRGSVEQTPEGQVINRCAYFLTASHYVKPYSFHSYGTPFMSFFKI</sequence>
<keyword evidence="1" id="KW-1133">Transmembrane helix</keyword>
<keyword evidence="3" id="KW-1185">Reference proteome</keyword>
<evidence type="ECO:0000256" key="1">
    <source>
        <dbReference type="SAM" id="Phobius"/>
    </source>
</evidence>
<keyword evidence="1" id="KW-0472">Membrane</keyword>
<dbReference type="AlphaFoldDB" id="A0AAV3XVN9"/>
<dbReference type="Proteomes" id="UP000735302">
    <property type="component" value="Unassembled WGS sequence"/>
</dbReference>
<comment type="caution">
    <text evidence="2">The sequence shown here is derived from an EMBL/GenBank/DDBJ whole genome shotgun (WGS) entry which is preliminary data.</text>
</comment>
<reference evidence="2 3" key="1">
    <citation type="journal article" date="2021" name="Elife">
        <title>Chloroplast acquisition without the gene transfer in kleptoplastic sea slugs, Plakobranchus ocellatus.</title>
        <authorList>
            <person name="Maeda T."/>
            <person name="Takahashi S."/>
            <person name="Yoshida T."/>
            <person name="Shimamura S."/>
            <person name="Takaki Y."/>
            <person name="Nagai Y."/>
            <person name="Toyoda A."/>
            <person name="Suzuki Y."/>
            <person name="Arimoto A."/>
            <person name="Ishii H."/>
            <person name="Satoh N."/>
            <person name="Nishiyama T."/>
            <person name="Hasebe M."/>
            <person name="Maruyama T."/>
            <person name="Minagawa J."/>
            <person name="Obokata J."/>
            <person name="Shigenobu S."/>
        </authorList>
    </citation>
    <scope>NUCLEOTIDE SEQUENCE [LARGE SCALE GENOMIC DNA]</scope>
</reference>
<name>A0AAV3XVN9_9GAST</name>
<evidence type="ECO:0000313" key="2">
    <source>
        <dbReference type="EMBL" id="GFN74521.1"/>
    </source>
</evidence>
<gene>
    <name evidence="2" type="ORF">PoB_000102700</name>
</gene>